<comment type="cofactor">
    <cofactor evidence="2">
        <name>Mg(2+)</name>
        <dbReference type="ChEBI" id="CHEBI:18420"/>
    </cofactor>
</comment>
<dbReference type="Pfam" id="PF00035">
    <property type="entry name" value="dsrm"/>
    <property type="match status" value="1"/>
</dbReference>
<evidence type="ECO:0000256" key="2">
    <source>
        <dbReference type="ARBA" id="ARBA00001946"/>
    </source>
</evidence>
<dbReference type="PANTHER" id="PTHR14950">
    <property type="entry name" value="DICER-RELATED"/>
    <property type="match status" value="1"/>
</dbReference>
<dbReference type="GO" id="GO:0046872">
    <property type="term" value="F:metal ion binding"/>
    <property type="evidence" value="ECO:0007669"/>
    <property type="project" value="UniProtKB-KW"/>
</dbReference>
<name>A0A194RUP4_PAPMA</name>
<gene>
    <name evidence="8" type="ORF">RR48_07460</name>
</gene>
<evidence type="ECO:0000256" key="4">
    <source>
        <dbReference type="ARBA" id="ARBA00022801"/>
    </source>
</evidence>
<reference evidence="8 9" key="1">
    <citation type="journal article" date="2015" name="Nat. Commun.">
        <title>Outbred genome sequencing and CRISPR/Cas9 gene editing in butterflies.</title>
        <authorList>
            <person name="Li X."/>
            <person name="Fan D."/>
            <person name="Zhang W."/>
            <person name="Liu G."/>
            <person name="Zhang L."/>
            <person name="Zhao L."/>
            <person name="Fang X."/>
            <person name="Chen L."/>
            <person name="Dong Y."/>
            <person name="Chen Y."/>
            <person name="Ding Y."/>
            <person name="Zhao R."/>
            <person name="Feng M."/>
            <person name="Zhu Y."/>
            <person name="Feng Y."/>
            <person name="Jiang X."/>
            <person name="Zhu D."/>
            <person name="Xiang H."/>
            <person name="Feng X."/>
            <person name="Li S."/>
            <person name="Wang J."/>
            <person name="Zhang G."/>
            <person name="Kronforst M.R."/>
            <person name="Wang W."/>
        </authorList>
    </citation>
    <scope>NUCLEOTIDE SEQUENCE [LARGE SCALE GENOMIC DNA]</scope>
    <source>
        <strain evidence="8">Ya'a_city_454_Pm</strain>
        <tissue evidence="8">Whole body</tissue>
    </source>
</reference>
<evidence type="ECO:0000313" key="8">
    <source>
        <dbReference type="EMBL" id="KPJ19861.1"/>
    </source>
</evidence>
<dbReference type="PROSITE" id="PS50142">
    <property type="entry name" value="RNASE_3_2"/>
    <property type="match status" value="1"/>
</dbReference>
<dbReference type="GO" id="GO:0004530">
    <property type="term" value="F:deoxyribonuclease I activity"/>
    <property type="evidence" value="ECO:0007669"/>
    <property type="project" value="TreeGrafter"/>
</dbReference>
<dbReference type="Pfam" id="PF00636">
    <property type="entry name" value="Ribonuclease_3"/>
    <property type="match status" value="1"/>
</dbReference>
<dbReference type="FunFam" id="1.10.1520.10:FF:000004">
    <property type="entry name" value="Endoribonuclease dicer-like 1"/>
    <property type="match status" value="1"/>
</dbReference>
<evidence type="ECO:0000313" key="9">
    <source>
        <dbReference type="Proteomes" id="UP000053240"/>
    </source>
</evidence>
<evidence type="ECO:0000256" key="6">
    <source>
        <dbReference type="ARBA" id="ARBA00022884"/>
    </source>
</evidence>
<dbReference type="PROSITE" id="PS00517">
    <property type="entry name" value="RNASE_3_1"/>
    <property type="match status" value="1"/>
</dbReference>
<dbReference type="GO" id="GO:0030422">
    <property type="term" value="P:siRNA processing"/>
    <property type="evidence" value="ECO:0007669"/>
    <property type="project" value="TreeGrafter"/>
</dbReference>
<proteinExistence type="predicted"/>
<dbReference type="InterPro" id="IPR014720">
    <property type="entry name" value="dsRBD_dom"/>
</dbReference>
<keyword evidence="4" id="KW-0378">Hydrolase</keyword>
<dbReference type="InParanoid" id="A0A194RUP4"/>
<dbReference type="SUPFAM" id="SSF69065">
    <property type="entry name" value="RNase III domain-like"/>
    <property type="match status" value="1"/>
</dbReference>
<dbReference type="GO" id="GO:0005737">
    <property type="term" value="C:cytoplasm"/>
    <property type="evidence" value="ECO:0007669"/>
    <property type="project" value="TreeGrafter"/>
</dbReference>
<dbReference type="GO" id="GO:0005634">
    <property type="term" value="C:nucleus"/>
    <property type="evidence" value="ECO:0007669"/>
    <property type="project" value="TreeGrafter"/>
</dbReference>
<dbReference type="AlphaFoldDB" id="A0A194RUP4"/>
<comment type="cofactor">
    <cofactor evidence="1">
        <name>Mn(2+)</name>
        <dbReference type="ChEBI" id="CHEBI:29035"/>
    </cofactor>
</comment>
<dbReference type="SUPFAM" id="SSF54768">
    <property type="entry name" value="dsRNA-binding domain-like"/>
    <property type="match status" value="1"/>
</dbReference>
<sequence>MQFPLEDALSGKLSSESIAQIEKRYTECDGVAEQEPQFGAQNSMQCYVSVQVTHDKTVADCVEALVGTYLMHGGVLAGIKVLEWMKIIPKKDNLTSLLTRPMTTVLTTNTVTLTEIDFLLNYSRQEVEEILNYKFNDPALLLEALSHPSYIRNRYTRSYERLEFLGDAVLDFLITSHIFEQCQDFKPGDLTDLRSALVNNVTFAAYVVKLGLQKYLCSQLNPVLGGAIMAFVEHQEQRNHEIVEDILYLIEEEECQIAEYVEVPKTLSDIFESLAGAIYLDSGGSLSTLWAVVYRIMHREIHAFSRSIPRQPVAVLSEMIYACPHFGTATVSKTEQYFQSKSRQNRSTRFGDYPEQSRTCGQTYRQKNLNNWTFVIKNAVQNLQTKKWNIVMNAITATVSKTEQTKVMVPVTFTKDGRQHTVYGVGNNKLQAKRAAAKLALKVLAC</sequence>
<dbReference type="GO" id="GO:0004525">
    <property type="term" value="F:ribonuclease III activity"/>
    <property type="evidence" value="ECO:0007669"/>
    <property type="project" value="InterPro"/>
</dbReference>
<dbReference type="Gene3D" id="3.30.160.20">
    <property type="match status" value="1"/>
</dbReference>
<dbReference type="GO" id="GO:0003723">
    <property type="term" value="F:RNA binding"/>
    <property type="evidence" value="ECO:0007669"/>
    <property type="project" value="UniProtKB-KW"/>
</dbReference>
<keyword evidence="9" id="KW-1185">Reference proteome</keyword>
<dbReference type="Proteomes" id="UP000053240">
    <property type="component" value="Unassembled WGS sequence"/>
</dbReference>
<keyword evidence="6" id="KW-0694">RNA-binding</keyword>
<evidence type="ECO:0000259" key="7">
    <source>
        <dbReference type="PROSITE" id="PS50142"/>
    </source>
</evidence>
<dbReference type="InterPro" id="IPR000999">
    <property type="entry name" value="RNase_III_dom"/>
</dbReference>
<accession>A0A194RUP4</accession>
<feature type="domain" description="RNase III" evidence="7">
    <location>
        <begin position="124"/>
        <end position="283"/>
    </location>
</feature>
<dbReference type="CDD" id="cd00593">
    <property type="entry name" value="RIBOc"/>
    <property type="match status" value="1"/>
</dbReference>
<dbReference type="Gene3D" id="1.10.1520.10">
    <property type="entry name" value="Ribonuclease III domain"/>
    <property type="match status" value="2"/>
</dbReference>
<dbReference type="GO" id="GO:0070578">
    <property type="term" value="C:RISC-loading complex"/>
    <property type="evidence" value="ECO:0007669"/>
    <property type="project" value="TreeGrafter"/>
</dbReference>
<keyword evidence="3" id="KW-0479">Metal-binding</keyword>
<evidence type="ECO:0000256" key="1">
    <source>
        <dbReference type="ARBA" id="ARBA00001936"/>
    </source>
</evidence>
<dbReference type="PANTHER" id="PTHR14950:SF37">
    <property type="entry name" value="ENDORIBONUCLEASE DICER"/>
    <property type="match status" value="1"/>
</dbReference>
<organism evidence="8 9">
    <name type="scientific">Papilio machaon</name>
    <name type="common">Old World swallowtail butterfly</name>
    <dbReference type="NCBI Taxonomy" id="76193"/>
    <lineage>
        <taxon>Eukaryota</taxon>
        <taxon>Metazoa</taxon>
        <taxon>Ecdysozoa</taxon>
        <taxon>Arthropoda</taxon>
        <taxon>Hexapoda</taxon>
        <taxon>Insecta</taxon>
        <taxon>Pterygota</taxon>
        <taxon>Neoptera</taxon>
        <taxon>Endopterygota</taxon>
        <taxon>Lepidoptera</taxon>
        <taxon>Glossata</taxon>
        <taxon>Ditrysia</taxon>
        <taxon>Papilionoidea</taxon>
        <taxon>Papilionidae</taxon>
        <taxon>Papilioninae</taxon>
        <taxon>Papilio</taxon>
    </lineage>
</organism>
<evidence type="ECO:0000256" key="3">
    <source>
        <dbReference type="ARBA" id="ARBA00022723"/>
    </source>
</evidence>
<dbReference type="SMART" id="SM00535">
    <property type="entry name" value="RIBOc"/>
    <property type="match status" value="1"/>
</dbReference>
<dbReference type="EMBL" id="KQ459833">
    <property type="protein sequence ID" value="KPJ19861.1"/>
    <property type="molecule type" value="Genomic_DNA"/>
</dbReference>
<keyword evidence="5" id="KW-0460">Magnesium</keyword>
<dbReference type="GO" id="GO:0031054">
    <property type="term" value="P:pre-miRNA processing"/>
    <property type="evidence" value="ECO:0007669"/>
    <property type="project" value="TreeGrafter"/>
</dbReference>
<evidence type="ECO:0000256" key="5">
    <source>
        <dbReference type="ARBA" id="ARBA00022842"/>
    </source>
</evidence>
<protein>
    <submittedName>
        <fullName evidence="8">Endoribonuclease Dcr-1</fullName>
    </submittedName>
</protein>
<dbReference type="GO" id="GO:0006309">
    <property type="term" value="P:apoptotic DNA fragmentation"/>
    <property type="evidence" value="ECO:0007669"/>
    <property type="project" value="TreeGrafter"/>
</dbReference>
<dbReference type="STRING" id="76193.A0A194RUP4"/>
<dbReference type="InterPro" id="IPR036389">
    <property type="entry name" value="RNase_III_sf"/>
</dbReference>